<comment type="similarity">
    <text evidence="3">Belongs to the terpene synthase family.</text>
</comment>
<evidence type="ECO:0000256" key="3">
    <source>
        <dbReference type="ARBA" id="ARBA00006333"/>
    </source>
</evidence>
<feature type="domain" description="Terpene synthase N-terminal" evidence="6">
    <location>
        <begin position="24"/>
        <end position="192"/>
    </location>
</feature>
<feature type="domain" description="Terpene synthase metal-binding" evidence="7">
    <location>
        <begin position="262"/>
        <end position="460"/>
    </location>
</feature>
<dbReference type="InterPro" id="IPR034741">
    <property type="entry name" value="Terpene_cyclase-like_1_C"/>
</dbReference>
<keyword evidence="4" id="KW-0479">Metal-binding</keyword>
<dbReference type="Gene3D" id="1.10.600.10">
    <property type="entry name" value="Farnesyl Diphosphate Synthase"/>
    <property type="match status" value="1"/>
</dbReference>
<organism evidence="8 9">
    <name type="scientific">Oldenlandia corymbosa var. corymbosa</name>
    <dbReference type="NCBI Taxonomy" id="529605"/>
    <lineage>
        <taxon>Eukaryota</taxon>
        <taxon>Viridiplantae</taxon>
        <taxon>Streptophyta</taxon>
        <taxon>Embryophyta</taxon>
        <taxon>Tracheophyta</taxon>
        <taxon>Spermatophyta</taxon>
        <taxon>Magnoliopsida</taxon>
        <taxon>eudicotyledons</taxon>
        <taxon>Gunneridae</taxon>
        <taxon>Pentapetalae</taxon>
        <taxon>asterids</taxon>
        <taxon>lamiids</taxon>
        <taxon>Gentianales</taxon>
        <taxon>Rubiaceae</taxon>
        <taxon>Rubioideae</taxon>
        <taxon>Spermacoceae</taxon>
        <taxon>Hedyotis-Oldenlandia complex</taxon>
        <taxon>Oldenlandia</taxon>
    </lineage>
</organism>
<dbReference type="PANTHER" id="PTHR31225">
    <property type="entry name" value="OS04G0344100 PROTEIN-RELATED"/>
    <property type="match status" value="1"/>
</dbReference>
<protein>
    <submittedName>
        <fullName evidence="8">OLC1v1029375C2</fullName>
    </submittedName>
</protein>
<dbReference type="Gene3D" id="1.50.10.130">
    <property type="entry name" value="Terpene synthase, N-terminal domain"/>
    <property type="match status" value="1"/>
</dbReference>
<dbReference type="InterPro" id="IPR008949">
    <property type="entry name" value="Isoprenoid_synthase_dom_sf"/>
</dbReference>
<dbReference type="SFLD" id="SFLDS00005">
    <property type="entry name" value="Isoprenoid_Synthase_Type_I"/>
    <property type="match status" value="1"/>
</dbReference>
<dbReference type="Pfam" id="PF01397">
    <property type="entry name" value="Terpene_synth"/>
    <property type="match status" value="1"/>
</dbReference>
<dbReference type="GO" id="GO:0016102">
    <property type="term" value="P:diterpenoid biosynthetic process"/>
    <property type="evidence" value="ECO:0007669"/>
    <property type="project" value="InterPro"/>
</dbReference>
<evidence type="ECO:0000256" key="1">
    <source>
        <dbReference type="ARBA" id="ARBA00001946"/>
    </source>
</evidence>
<dbReference type="AlphaFoldDB" id="A0AAV1CEE4"/>
<dbReference type="InterPro" id="IPR001906">
    <property type="entry name" value="Terpene_synth_N"/>
</dbReference>
<evidence type="ECO:0000259" key="7">
    <source>
        <dbReference type="Pfam" id="PF03936"/>
    </source>
</evidence>
<evidence type="ECO:0000256" key="4">
    <source>
        <dbReference type="ARBA" id="ARBA00022723"/>
    </source>
</evidence>
<dbReference type="GO" id="GO:0010333">
    <property type="term" value="F:terpene synthase activity"/>
    <property type="evidence" value="ECO:0007669"/>
    <property type="project" value="InterPro"/>
</dbReference>
<evidence type="ECO:0000259" key="6">
    <source>
        <dbReference type="Pfam" id="PF01397"/>
    </source>
</evidence>
<dbReference type="GO" id="GO:0000287">
    <property type="term" value="F:magnesium ion binding"/>
    <property type="evidence" value="ECO:0007669"/>
    <property type="project" value="InterPro"/>
</dbReference>
<gene>
    <name evidence="8" type="ORF">OLC1_LOCUS5120</name>
</gene>
<reference evidence="8" key="1">
    <citation type="submission" date="2023-03" db="EMBL/GenBank/DDBJ databases">
        <authorList>
            <person name="Julca I."/>
        </authorList>
    </citation>
    <scope>NUCLEOTIDE SEQUENCE</scope>
</reference>
<sequence>MDAVSMKSSDQRTRRSANFTPSLWKEYLLRLERQVSTYDFKKEEFCEQEREHERLKEVVRMMLTEPGVGSGPQTLDLIDIIERLGLFYHFECEIQALMLTSKLEHGDEYDDHDLHKVALRFRLLRQLGHYVSCDVFNKFKDQEGNFKESLVTDVRGLLGLFEAAHYRVHEEDILGEALNFTTSQLVSMLPNLDHFWTPRVKQALEVPIQKTLNRIGARRFISLYEEDTSHNAVLLKFAKLDFNILQRLHQKELLNEAKWWNSLNAAENFPFARDRLVECSFWTLGVYFEPKYSEARQSLAKVIAMVSIVDDIYDSYGFLDELLLFMDSIERWHISALDQLPSYMGQCYRALLNVYNEIEERLAKEGKSDLINYAISSKKNLARSYLEEAKWIYRKEVPNFEEYMKVALVSATYEHLSTASLVCMGEFVAEDALKWIVKVPSIVRASSVICRLMDDMADYEVAI</sequence>
<accession>A0AAV1CEE4</accession>
<dbReference type="SFLD" id="SFLDG01019">
    <property type="entry name" value="Terpene_Cyclase_Like_1_C_Termi"/>
    <property type="match status" value="1"/>
</dbReference>
<dbReference type="Pfam" id="PF03936">
    <property type="entry name" value="Terpene_synth_C"/>
    <property type="match status" value="1"/>
</dbReference>
<dbReference type="SUPFAM" id="SSF48239">
    <property type="entry name" value="Terpenoid cyclases/Protein prenyltransferases"/>
    <property type="match status" value="1"/>
</dbReference>
<dbReference type="InterPro" id="IPR008930">
    <property type="entry name" value="Terpenoid_cyclase/PrenylTrfase"/>
</dbReference>
<dbReference type="InterPro" id="IPR005630">
    <property type="entry name" value="Terpene_synthase_metal-bd"/>
</dbReference>
<keyword evidence="5" id="KW-0456">Lyase</keyword>
<evidence type="ECO:0000256" key="2">
    <source>
        <dbReference type="ARBA" id="ARBA00004721"/>
    </source>
</evidence>
<dbReference type="Proteomes" id="UP001161247">
    <property type="component" value="Chromosome 2"/>
</dbReference>
<dbReference type="EMBL" id="OX459119">
    <property type="protein sequence ID" value="CAI9093796.1"/>
    <property type="molecule type" value="Genomic_DNA"/>
</dbReference>
<dbReference type="InterPro" id="IPR044814">
    <property type="entry name" value="Terpene_cyclase_plant_C1"/>
</dbReference>
<dbReference type="InterPro" id="IPR036965">
    <property type="entry name" value="Terpene_synth_N_sf"/>
</dbReference>
<keyword evidence="9" id="KW-1185">Reference proteome</keyword>
<dbReference type="PANTHER" id="PTHR31225:SF221">
    <property type="entry name" value="(-)-GERMACRENE D SYNTHASE"/>
    <property type="match status" value="1"/>
</dbReference>
<name>A0AAV1CEE4_OLDCO</name>
<proteinExistence type="inferred from homology"/>
<dbReference type="SUPFAM" id="SSF48576">
    <property type="entry name" value="Terpenoid synthases"/>
    <property type="match status" value="1"/>
</dbReference>
<evidence type="ECO:0000256" key="5">
    <source>
        <dbReference type="ARBA" id="ARBA00023239"/>
    </source>
</evidence>
<dbReference type="CDD" id="cd00684">
    <property type="entry name" value="Terpene_cyclase_plant_C1"/>
    <property type="match status" value="1"/>
</dbReference>
<comment type="pathway">
    <text evidence="2">Secondary metabolite biosynthesis; terpenoid biosynthesis.</text>
</comment>
<evidence type="ECO:0000313" key="9">
    <source>
        <dbReference type="Proteomes" id="UP001161247"/>
    </source>
</evidence>
<dbReference type="FunFam" id="1.50.10.130:FF:000001">
    <property type="entry name" value="Isoprene synthase, chloroplastic"/>
    <property type="match status" value="1"/>
</dbReference>
<evidence type="ECO:0000313" key="8">
    <source>
        <dbReference type="EMBL" id="CAI9093796.1"/>
    </source>
</evidence>
<dbReference type="InterPro" id="IPR050148">
    <property type="entry name" value="Terpene_synthase-like"/>
</dbReference>
<comment type="cofactor">
    <cofactor evidence="1">
        <name>Mg(2+)</name>
        <dbReference type="ChEBI" id="CHEBI:18420"/>
    </cofactor>
</comment>